<dbReference type="Proteomes" id="UP001055125">
    <property type="component" value="Unassembled WGS sequence"/>
</dbReference>
<dbReference type="EMBL" id="BPQP01000029">
    <property type="protein sequence ID" value="GJD94804.1"/>
    <property type="molecule type" value="Genomic_DNA"/>
</dbReference>
<gene>
    <name evidence="1" type="ORF">OCOJLMKI_2010</name>
</gene>
<evidence type="ECO:0000313" key="1">
    <source>
        <dbReference type="EMBL" id="GJD94804.1"/>
    </source>
</evidence>
<protein>
    <recommendedName>
        <fullName evidence="3">BrnT family toxin</fullName>
    </recommendedName>
</protein>
<evidence type="ECO:0008006" key="3">
    <source>
        <dbReference type="Google" id="ProtNLM"/>
    </source>
</evidence>
<name>A0ABQ4RX35_9HYPH</name>
<dbReference type="Gene3D" id="3.10.450.530">
    <property type="entry name" value="Ribonuclease toxin, BrnT, of type II toxin-antitoxin system"/>
    <property type="match status" value="1"/>
</dbReference>
<accession>A0ABQ4RX35</accession>
<sequence length="90" mass="10097">MIVWDEAKRIANLAKHGLDFAVFEDSFDFETSVNRPARPSRTGRLRTKLIGMLEGRLVVAAIVSPLGTEALAIISLRRASASERMLYEHR</sequence>
<dbReference type="Pfam" id="PF04365">
    <property type="entry name" value="BrnT_toxin"/>
    <property type="match status" value="1"/>
</dbReference>
<dbReference type="InterPro" id="IPR007460">
    <property type="entry name" value="BrnT_toxin"/>
</dbReference>
<evidence type="ECO:0000313" key="2">
    <source>
        <dbReference type="Proteomes" id="UP001055125"/>
    </source>
</evidence>
<reference evidence="1" key="2">
    <citation type="submission" date="2021-08" db="EMBL/GenBank/DDBJ databases">
        <authorList>
            <person name="Tani A."/>
            <person name="Ola A."/>
            <person name="Ogura Y."/>
            <person name="Katsura K."/>
            <person name="Hayashi T."/>
        </authorList>
    </citation>
    <scope>NUCLEOTIDE SEQUENCE</scope>
    <source>
        <strain evidence="1">DSM 19015</strain>
    </source>
</reference>
<proteinExistence type="predicted"/>
<dbReference type="RefSeq" id="WP_306421412.1">
    <property type="nucleotide sequence ID" value="NZ_BPQP01000029.1"/>
</dbReference>
<comment type="caution">
    <text evidence="1">The sequence shown here is derived from an EMBL/GenBank/DDBJ whole genome shotgun (WGS) entry which is preliminary data.</text>
</comment>
<dbReference type="InterPro" id="IPR038573">
    <property type="entry name" value="BrnT_sf"/>
</dbReference>
<organism evidence="1 2">
    <name type="scientific">Methylobacterium iners</name>
    <dbReference type="NCBI Taxonomy" id="418707"/>
    <lineage>
        <taxon>Bacteria</taxon>
        <taxon>Pseudomonadati</taxon>
        <taxon>Pseudomonadota</taxon>
        <taxon>Alphaproteobacteria</taxon>
        <taxon>Hyphomicrobiales</taxon>
        <taxon>Methylobacteriaceae</taxon>
        <taxon>Methylobacterium</taxon>
    </lineage>
</organism>
<reference evidence="1" key="1">
    <citation type="journal article" date="2021" name="Front. Microbiol.">
        <title>Comprehensive Comparative Genomics and Phenotyping of Methylobacterium Species.</title>
        <authorList>
            <person name="Alessa O."/>
            <person name="Ogura Y."/>
            <person name="Fujitani Y."/>
            <person name="Takami H."/>
            <person name="Hayashi T."/>
            <person name="Sahin N."/>
            <person name="Tani A."/>
        </authorList>
    </citation>
    <scope>NUCLEOTIDE SEQUENCE</scope>
    <source>
        <strain evidence="1">DSM 19015</strain>
    </source>
</reference>
<keyword evidence="2" id="KW-1185">Reference proteome</keyword>